<feature type="binding site" evidence="6">
    <location>
        <position position="302"/>
    </location>
    <ligand>
        <name>Ca(2+)</name>
        <dbReference type="ChEBI" id="CHEBI:29108"/>
        <label>1</label>
    </ligand>
</feature>
<dbReference type="OrthoDB" id="37886at2759"/>
<dbReference type="GO" id="GO:0005509">
    <property type="term" value="F:calcium ion binding"/>
    <property type="evidence" value="ECO:0007669"/>
    <property type="project" value="InterPro"/>
</dbReference>
<dbReference type="PANTHER" id="PTHR10502:SF99">
    <property type="entry name" value="ANNEXIN D3"/>
    <property type="match status" value="1"/>
</dbReference>
<reference evidence="8" key="1">
    <citation type="submission" date="2017-07" db="EMBL/GenBank/DDBJ databases">
        <title>Taro Niue Genome Assembly and Annotation.</title>
        <authorList>
            <person name="Atibalentja N."/>
            <person name="Keating K."/>
            <person name="Fields C.J."/>
        </authorList>
    </citation>
    <scope>NUCLEOTIDE SEQUENCE</scope>
    <source>
        <strain evidence="8">Niue_2</strain>
        <tissue evidence="8">Leaf</tissue>
    </source>
</reference>
<keyword evidence="3 6" id="KW-0106">Calcium</keyword>
<evidence type="ECO:0000256" key="7">
    <source>
        <dbReference type="RuleBase" id="RU003540"/>
    </source>
</evidence>
<evidence type="ECO:0000256" key="6">
    <source>
        <dbReference type="PIRSR" id="PIRSR609118-1"/>
    </source>
</evidence>
<dbReference type="SUPFAM" id="SSF47874">
    <property type="entry name" value="Annexin"/>
    <property type="match status" value="1"/>
</dbReference>
<evidence type="ECO:0000256" key="5">
    <source>
        <dbReference type="ARBA" id="ARBA00023302"/>
    </source>
</evidence>
<dbReference type="PRINTS" id="PR01814">
    <property type="entry name" value="ANNEXINPLANT"/>
</dbReference>
<evidence type="ECO:0000256" key="4">
    <source>
        <dbReference type="ARBA" id="ARBA00023216"/>
    </source>
</evidence>
<dbReference type="FunFam" id="1.10.220.10:FF:000008">
    <property type="entry name" value="Annexin"/>
    <property type="match status" value="1"/>
</dbReference>
<dbReference type="PROSITE" id="PS00223">
    <property type="entry name" value="ANNEXIN_1"/>
    <property type="match status" value="1"/>
</dbReference>
<dbReference type="GO" id="GO:0009414">
    <property type="term" value="P:response to water deprivation"/>
    <property type="evidence" value="ECO:0007669"/>
    <property type="project" value="TreeGrafter"/>
</dbReference>
<evidence type="ECO:0000256" key="3">
    <source>
        <dbReference type="ARBA" id="ARBA00022837"/>
    </source>
</evidence>
<evidence type="ECO:0000256" key="2">
    <source>
        <dbReference type="ARBA" id="ARBA00022737"/>
    </source>
</evidence>
<evidence type="ECO:0000313" key="8">
    <source>
        <dbReference type="EMBL" id="MQL91814.1"/>
    </source>
</evidence>
<keyword evidence="9" id="KW-1185">Reference proteome</keyword>
<keyword evidence="1 6" id="KW-0479">Metal-binding</keyword>
<dbReference type="GO" id="GO:0001786">
    <property type="term" value="F:phosphatidylserine binding"/>
    <property type="evidence" value="ECO:0007669"/>
    <property type="project" value="TreeGrafter"/>
</dbReference>
<feature type="binding site" evidence="6">
    <location>
        <position position="24"/>
    </location>
    <ligand>
        <name>Ca(2+)</name>
        <dbReference type="ChEBI" id="CHEBI:29108"/>
        <label>1</label>
    </ligand>
</feature>
<dbReference type="SMART" id="SM00335">
    <property type="entry name" value="ANX"/>
    <property type="match status" value="3"/>
</dbReference>
<keyword evidence="4 7" id="KW-0041">Annexin</keyword>
<protein>
    <recommendedName>
        <fullName evidence="7">Annexin</fullName>
    </recommendedName>
</protein>
<proteinExistence type="inferred from homology"/>
<dbReference type="GO" id="GO:0009651">
    <property type="term" value="P:response to salt stress"/>
    <property type="evidence" value="ECO:0007669"/>
    <property type="project" value="TreeGrafter"/>
</dbReference>
<feature type="binding site" evidence="6">
    <location>
        <position position="262"/>
    </location>
    <ligand>
        <name>Ca(2+)</name>
        <dbReference type="ChEBI" id="CHEBI:29108"/>
        <label>1</label>
    </ligand>
</feature>
<dbReference type="InterPro" id="IPR009118">
    <property type="entry name" value="AnnexinD_plant"/>
</dbReference>
<keyword evidence="2 7" id="KW-0677">Repeat</keyword>
<dbReference type="InterPro" id="IPR037104">
    <property type="entry name" value="Annexin_sf"/>
</dbReference>
<sequence length="320" mass="36109">MGTITVPDPLPSPVEDSEALKKAFQGWGTDEKAAIKILGHRLAPHRREIAEAYQQLYGESLVDRLHSELSGDFRKAMIWWAQDPAERDARLAKEALRRNGDRHVWVIIEIACASSPNHLMAVRRAYCSLFQTSLEEDVAARFPTRQPLGKLLVGLVTSYRYFGEHVDEELAKSEAARLCDAVAKKQLDHKDVLRILGTRSKPQLLETFQQYIEQSGSTIDEDIKSQGKSIKFATLLKTVVWCLTSPEKHFAEVVRSSIVGLGTDEDSLSRAIITRAEIDTQKIKEEYIFTYKVRLEDDVIDDTSGYYKDFLLTLLGSPGK</sequence>
<comment type="similarity">
    <text evidence="7">Belongs to the annexin family.</text>
</comment>
<name>A0A843VEG7_COLES</name>
<comment type="domain">
    <text evidence="7">A pair of annexin repeats may form one binding site for calcium and phospholipid.</text>
</comment>
<dbReference type="PRINTS" id="PR00196">
    <property type="entry name" value="ANNEXIN"/>
</dbReference>
<accession>A0A843VEG7</accession>
<dbReference type="Gene3D" id="1.10.220.10">
    <property type="entry name" value="Annexin"/>
    <property type="match status" value="4"/>
</dbReference>
<dbReference type="GO" id="GO:0005544">
    <property type="term" value="F:calcium-dependent phospholipid binding"/>
    <property type="evidence" value="ECO:0007669"/>
    <property type="project" value="UniProtKB-KW"/>
</dbReference>
<dbReference type="PROSITE" id="PS51897">
    <property type="entry name" value="ANNEXIN_2"/>
    <property type="match status" value="4"/>
</dbReference>
<dbReference type="Proteomes" id="UP000652761">
    <property type="component" value="Unassembled WGS sequence"/>
</dbReference>
<dbReference type="FunFam" id="1.10.220.10:FF:000001">
    <property type="entry name" value="Annexin"/>
    <property type="match status" value="1"/>
</dbReference>
<feature type="binding site" evidence="6">
    <location>
        <position position="68"/>
    </location>
    <ligand>
        <name>Ca(2+)</name>
        <dbReference type="ChEBI" id="CHEBI:29108"/>
        <label>1</label>
    </ligand>
</feature>
<comment type="caution">
    <text evidence="8">The sequence shown here is derived from an EMBL/GenBank/DDBJ whole genome shotgun (WGS) entry which is preliminary data.</text>
</comment>
<feature type="binding site" evidence="6">
    <location>
        <position position="258"/>
    </location>
    <ligand>
        <name>Ca(2+)</name>
        <dbReference type="ChEBI" id="CHEBI:29108"/>
        <label>1</label>
    </ligand>
</feature>
<dbReference type="Pfam" id="PF00191">
    <property type="entry name" value="Annexin"/>
    <property type="match status" value="4"/>
</dbReference>
<dbReference type="InterPro" id="IPR001464">
    <property type="entry name" value="Annexin"/>
</dbReference>
<dbReference type="GO" id="GO:0005886">
    <property type="term" value="C:plasma membrane"/>
    <property type="evidence" value="ECO:0007669"/>
    <property type="project" value="TreeGrafter"/>
</dbReference>
<dbReference type="InterPro" id="IPR018252">
    <property type="entry name" value="Annexin_repeat_CS"/>
</dbReference>
<dbReference type="GO" id="GO:0005737">
    <property type="term" value="C:cytoplasm"/>
    <property type="evidence" value="ECO:0007669"/>
    <property type="project" value="TreeGrafter"/>
</dbReference>
<dbReference type="PANTHER" id="PTHR10502">
    <property type="entry name" value="ANNEXIN"/>
    <property type="match status" value="1"/>
</dbReference>
<feature type="binding site" evidence="6">
    <location>
        <position position="303"/>
    </location>
    <ligand>
        <name>Ca(2+)</name>
        <dbReference type="ChEBI" id="CHEBI:29108"/>
        <label>3</label>
    </ligand>
</feature>
<evidence type="ECO:0000256" key="1">
    <source>
        <dbReference type="ARBA" id="ARBA00022723"/>
    </source>
</evidence>
<dbReference type="AlphaFoldDB" id="A0A843VEG7"/>
<dbReference type="GO" id="GO:0009408">
    <property type="term" value="P:response to heat"/>
    <property type="evidence" value="ECO:0007669"/>
    <property type="project" value="TreeGrafter"/>
</dbReference>
<feature type="binding site" evidence="6">
    <location>
        <position position="26"/>
    </location>
    <ligand>
        <name>Ca(2+)</name>
        <dbReference type="ChEBI" id="CHEBI:29108"/>
        <label>1</label>
    </ligand>
</feature>
<gene>
    <name evidence="8" type="ORF">Taro_024439</name>
</gene>
<organism evidence="8 9">
    <name type="scientific">Colocasia esculenta</name>
    <name type="common">Wild taro</name>
    <name type="synonym">Arum esculentum</name>
    <dbReference type="NCBI Taxonomy" id="4460"/>
    <lineage>
        <taxon>Eukaryota</taxon>
        <taxon>Viridiplantae</taxon>
        <taxon>Streptophyta</taxon>
        <taxon>Embryophyta</taxon>
        <taxon>Tracheophyta</taxon>
        <taxon>Spermatophyta</taxon>
        <taxon>Magnoliopsida</taxon>
        <taxon>Liliopsida</taxon>
        <taxon>Araceae</taxon>
        <taxon>Aroideae</taxon>
        <taxon>Colocasieae</taxon>
        <taxon>Colocasia</taxon>
    </lineage>
</organism>
<dbReference type="EMBL" id="NMUH01001382">
    <property type="protein sequence ID" value="MQL91814.1"/>
    <property type="molecule type" value="Genomic_DNA"/>
</dbReference>
<feature type="binding site" evidence="6">
    <location>
        <position position="28"/>
    </location>
    <ligand>
        <name>Ca(2+)</name>
        <dbReference type="ChEBI" id="CHEBI:29108"/>
        <label>1</label>
    </ligand>
</feature>
<keyword evidence="5 7" id="KW-0111">Calcium/phospholipid-binding</keyword>
<dbReference type="InterPro" id="IPR018502">
    <property type="entry name" value="Annexin_repeat"/>
</dbReference>
<dbReference type="GO" id="GO:0009409">
    <property type="term" value="P:response to cold"/>
    <property type="evidence" value="ECO:0007669"/>
    <property type="project" value="TreeGrafter"/>
</dbReference>
<dbReference type="FunFam" id="1.10.220.10:FF:000006">
    <property type="entry name" value="Annexin"/>
    <property type="match status" value="1"/>
</dbReference>
<evidence type="ECO:0000313" key="9">
    <source>
        <dbReference type="Proteomes" id="UP000652761"/>
    </source>
</evidence>